<dbReference type="Proteomes" id="UP001221757">
    <property type="component" value="Unassembled WGS sequence"/>
</dbReference>
<evidence type="ECO:0000313" key="2">
    <source>
        <dbReference type="Proteomes" id="UP001221757"/>
    </source>
</evidence>
<organism evidence="1 2">
    <name type="scientific">Mycena rosella</name>
    <name type="common">Pink bonnet</name>
    <name type="synonym">Agaricus rosellus</name>
    <dbReference type="NCBI Taxonomy" id="1033263"/>
    <lineage>
        <taxon>Eukaryota</taxon>
        <taxon>Fungi</taxon>
        <taxon>Dikarya</taxon>
        <taxon>Basidiomycota</taxon>
        <taxon>Agaricomycotina</taxon>
        <taxon>Agaricomycetes</taxon>
        <taxon>Agaricomycetidae</taxon>
        <taxon>Agaricales</taxon>
        <taxon>Marasmiineae</taxon>
        <taxon>Mycenaceae</taxon>
        <taxon>Mycena</taxon>
    </lineage>
</organism>
<dbReference type="AlphaFoldDB" id="A0AAD7GC76"/>
<comment type="caution">
    <text evidence="1">The sequence shown here is derived from an EMBL/GenBank/DDBJ whole genome shotgun (WGS) entry which is preliminary data.</text>
</comment>
<protein>
    <submittedName>
        <fullName evidence="1">Uncharacterized protein</fullName>
    </submittedName>
</protein>
<proteinExistence type="predicted"/>
<reference evidence="1" key="1">
    <citation type="submission" date="2023-03" db="EMBL/GenBank/DDBJ databases">
        <title>Massive genome expansion in bonnet fungi (Mycena s.s.) driven by repeated elements and novel gene families across ecological guilds.</title>
        <authorList>
            <consortium name="Lawrence Berkeley National Laboratory"/>
            <person name="Harder C.B."/>
            <person name="Miyauchi S."/>
            <person name="Viragh M."/>
            <person name="Kuo A."/>
            <person name="Thoen E."/>
            <person name="Andreopoulos B."/>
            <person name="Lu D."/>
            <person name="Skrede I."/>
            <person name="Drula E."/>
            <person name="Henrissat B."/>
            <person name="Morin E."/>
            <person name="Kohler A."/>
            <person name="Barry K."/>
            <person name="LaButti K."/>
            <person name="Morin E."/>
            <person name="Salamov A."/>
            <person name="Lipzen A."/>
            <person name="Mereny Z."/>
            <person name="Hegedus B."/>
            <person name="Baldrian P."/>
            <person name="Stursova M."/>
            <person name="Weitz H."/>
            <person name="Taylor A."/>
            <person name="Grigoriev I.V."/>
            <person name="Nagy L.G."/>
            <person name="Martin F."/>
            <person name="Kauserud H."/>
        </authorList>
    </citation>
    <scope>NUCLEOTIDE SEQUENCE</scope>
    <source>
        <strain evidence="1">CBHHK067</strain>
    </source>
</reference>
<accession>A0AAD7GC76</accession>
<keyword evidence="2" id="KW-1185">Reference proteome</keyword>
<evidence type="ECO:0000313" key="1">
    <source>
        <dbReference type="EMBL" id="KAJ7687613.1"/>
    </source>
</evidence>
<dbReference type="EMBL" id="JARKIE010000086">
    <property type="protein sequence ID" value="KAJ7687613.1"/>
    <property type="molecule type" value="Genomic_DNA"/>
</dbReference>
<sequence length="79" mass="8938">MRTDRNIARFALKISYPFTLIISSAMFHHCSNFTIAGGTFTVLERPRSPPSDFRSVRLGDLNLLTTTAIVQQARQELHC</sequence>
<name>A0AAD7GC76_MYCRO</name>
<gene>
    <name evidence="1" type="ORF">B0H17DRAFT_1203504</name>
</gene>